<proteinExistence type="predicted"/>
<keyword evidence="2" id="KW-1185">Reference proteome</keyword>
<name>A0A1I3Q638_9BURK</name>
<dbReference type="Proteomes" id="UP000199548">
    <property type="component" value="Unassembled WGS sequence"/>
</dbReference>
<reference evidence="1 2" key="1">
    <citation type="submission" date="2016-10" db="EMBL/GenBank/DDBJ databases">
        <authorList>
            <person name="de Groot N.N."/>
        </authorList>
    </citation>
    <scope>NUCLEOTIDE SEQUENCE [LARGE SCALE GENOMIC DNA]</scope>
    <source>
        <strain evidence="1 2">LMG 23650</strain>
    </source>
</reference>
<dbReference type="AlphaFoldDB" id="A0A1I3Q638"/>
<evidence type="ECO:0000313" key="1">
    <source>
        <dbReference type="EMBL" id="SFJ29338.1"/>
    </source>
</evidence>
<dbReference type="EMBL" id="FOQU01000006">
    <property type="protein sequence ID" value="SFJ29338.1"/>
    <property type="molecule type" value="Genomic_DNA"/>
</dbReference>
<protein>
    <submittedName>
        <fullName evidence="1">Uncharacterized protein</fullName>
    </submittedName>
</protein>
<sequence length="33" mass="3754">MLALRYPIVADAERIFADLTEGSKVTMPLQRTF</sequence>
<gene>
    <name evidence="1" type="ORF">SAMN05192543_106230</name>
</gene>
<organism evidence="1 2">
    <name type="scientific">Paraburkholderia megapolitana</name>
    <dbReference type="NCBI Taxonomy" id="420953"/>
    <lineage>
        <taxon>Bacteria</taxon>
        <taxon>Pseudomonadati</taxon>
        <taxon>Pseudomonadota</taxon>
        <taxon>Betaproteobacteria</taxon>
        <taxon>Burkholderiales</taxon>
        <taxon>Burkholderiaceae</taxon>
        <taxon>Paraburkholderia</taxon>
    </lineage>
</organism>
<evidence type="ECO:0000313" key="2">
    <source>
        <dbReference type="Proteomes" id="UP000199548"/>
    </source>
</evidence>
<accession>A0A1I3Q638</accession>